<dbReference type="InterPro" id="IPR032466">
    <property type="entry name" value="Metal_Hydrolase"/>
</dbReference>
<dbReference type="Proteomes" id="UP001212997">
    <property type="component" value="Unassembled WGS sequence"/>
</dbReference>
<comment type="caution">
    <text evidence="3">The sequence shown here is derived from an EMBL/GenBank/DDBJ whole genome shotgun (WGS) entry which is preliminary data.</text>
</comment>
<organism evidence="3 4">
    <name type="scientific">Meripilus lineatus</name>
    <dbReference type="NCBI Taxonomy" id="2056292"/>
    <lineage>
        <taxon>Eukaryota</taxon>
        <taxon>Fungi</taxon>
        <taxon>Dikarya</taxon>
        <taxon>Basidiomycota</taxon>
        <taxon>Agaricomycotina</taxon>
        <taxon>Agaricomycetes</taxon>
        <taxon>Polyporales</taxon>
        <taxon>Meripilaceae</taxon>
        <taxon>Meripilus</taxon>
    </lineage>
</organism>
<dbReference type="GO" id="GO:0005829">
    <property type="term" value="C:cytosol"/>
    <property type="evidence" value="ECO:0007669"/>
    <property type="project" value="TreeGrafter"/>
</dbReference>
<evidence type="ECO:0000313" key="3">
    <source>
        <dbReference type="EMBL" id="KAJ3492322.1"/>
    </source>
</evidence>
<feature type="region of interest" description="Disordered" evidence="2">
    <location>
        <begin position="1"/>
        <end position="40"/>
    </location>
</feature>
<evidence type="ECO:0000256" key="2">
    <source>
        <dbReference type="SAM" id="MobiDB-lite"/>
    </source>
</evidence>
<dbReference type="GO" id="GO:0003876">
    <property type="term" value="F:AMP deaminase activity"/>
    <property type="evidence" value="ECO:0007669"/>
    <property type="project" value="InterPro"/>
</dbReference>
<accession>A0AAD5VEF8</accession>
<feature type="compositionally biased region" description="Gly residues" evidence="2">
    <location>
        <begin position="1"/>
        <end position="10"/>
    </location>
</feature>
<evidence type="ECO:0000313" key="4">
    <source>
        <dbReference type="Proteomes" id="UP001212997"/>
    </source>
</evidence>
<dbReference type="EMBL" id="JANAWD010000001">
    <property type="protein sequence ID" value="KAJ3492322.1"/>
    <property type="molecule type" value="Genomic_DNA"/>
</dbReference>
<dbReference type="AlphaFoldDB" id="A0AAD5VEF8"/>
<sequence length="484" mass="54499">MAGVFGGGIEQQGPDALRAHSPSPPTTGSPPELHIPQASDGFFGYNEERSLAQIEEKRFAHRRGSDATSAGRPVGLGSPLMGFQGDGQQSDAGSMVGSFRLSPIPEPFADGISLNKPEDHLPTDGKPSAIIHDFAISPEFAPILDALKKCLELRDKYTLVSGQRLGFNPKDYDGLFTGLRDEASDVGGVRPDAPKSLVDGHPIESSFTPWRIYPRPPPPHWHWTDHSIAGPSHSTTPGDEEFVFGDCVIPGEDSWGFEIDEKGVYQVYENVDAPNRTPVFNIPNIREYFMDLEYVLSVISDGPTKSFAFRRLNYLTSKFTMYSLLNEFKELADMKSVPHRDFYNTRKVDTHVHHSSSMNQKHLLRFIKSKMKRSPDDDVIIRDGKKLTLKQVFESLHLSAYELSIDTLDMHAHQDTFHRFDKFNLKYNPIGESRLREIFLKTDNYIQGRYLAELTKEVMTDLEQSKYQASSTSCSTERRVRANR</sequence>
<dbReference type="InterPro" id="IPR006329">
    <property type="entry name" value="AMPD"/>
</dbReference>
<dbReference type="Gene3D" id="3.20.20.140">
    <property type="entry name" value="Metal-dependent hydrolases"/>
    <property type="match status" value="1"/>
</dbReference>
<keyword evidence="4" id="KW-1185">Reference proteome</keyword>
<reference evidence="3" key="1">
    <citation type="submission" date="2022-07" db="EMBL/GenBank/DDBJ databases">
        <title>Genome Sequence of Physisporinus lineatus.</title>
        <authorList>
            <person name="Buettner E."/>
        </authorList>
    </citation>
    <scope>NUCLEOTIDE SEQUENCE</scope>
    <source>
        <strain evidence="3">VT162</strain>
    </source>
</reference>
<comment type="similarity">
    <text evidence="1">Belongs to the metallo-dependent hydrolases superfamily. Adenosine and AMP deaminases family.</text>
</comment>
<name>A0AAD5VEF8_9APHY</name>
<dbReference type="SUPFAM" id="SSF51556">
    <property type="entry name" value="Metallo-dependent hydrolases"/>
    <property type="match status" value="1"/>
</dbReference>
<proteinExistence type="inferred from homology"/>
<gene>
    <name evidence="3" type="ORF">NLI96_g88</name>
</gene>
<dbReference type="Pfam" id="PF19326">
    <property type="entry name" value="AMP_deaminase"/>
    <property type="match status" value="1"/>
</dbReference>
<dbReference type="GO" id="GO:0032264">
    <property type="term" value="P:IMP salvage"/>
    <property type="evidence" value="ECO:0007669"/>
    <property type="project" value="InterPro"/>
</dbReference>
<dbReference type="PANTHER" id="PTHR11359:SF0">
    <property type="entry name" value="AMP DEAMINASE"/>
    <property type="match status" value="1"/>
</dbReference>
<evidence type="ECO:0008006" key="5">
    <source>
        <dbReference type="Google" id="ProtNLM"/>
    </source>
</evidence>
<protein>
    <recommendedName>
        <fullName evidence="5">AMP deaminase</fullName>
    </recommendedName>
</protein>
<dbReference type="GO" id="GO:0046033">
    <property type="term" value="P:AMP metabolic process"/>
    <property type="evidence" value="ECO:0007669"/>
    <property type="project" value="TreeGrafter"/>
</dbReference>
<dbReference type="PANTHER" id="PTHR11359">
    <property type="entry name" value="AMP DEAMINASE"/>
    <property type="match status" value="1"/>
</dbReference>
<evidence type="ECO:0000256" key="1">
    <source>
        <dbReference type="ARBA" id="ARBA00006676"/>
    </source>
</evidence>